<dbReference type="AlphaFoldDB" id="A0A5C3NIA1"/>
<keyword evidence="2" id="KW-1185">Reference proteome</keyword>
<gene>
    <name evidence="1" type="ORF">OE88DRAFT_159838</name>
</gene>
<evidence type="ECO:0000313" key="1">
    <source>
        <dbReference type="EMBL" id="TFK57659.1"/>
    </source>
</evidence>
<sequence length="142" mass="15702">MDTPGHDDEDKRISIEAMGKLLDRLVAQKEIVLKIGRGPGDAHQGRLVNGSLGQVIDFVTSQEAMERRMQVAQTEPEDNPEKRNKIPAEVMAMGLDRLWPVVRFTNGDTMRANSTYMCMGPECPQVAGTDSAAGARRPWSHI</sequence>
<dbReference type="Proteomes" id="UP000305948">
    <property type="component" value="Unassembled WGS sequence"/>
</dbReference>
<dbReference type="OrthoDB" id="432234at2759"/>
<reference evidence="1 2" key="1">
    <citation type="journal article" date="2019" name="Nat. Ecol. Evol.">
        <title>Megaphylogeny resolves global patterns of mushroom evolution.</title>
        <authorList>
            <person name="Varga T."/>
            <person name="Krizsan K."/>
            <person name="Foldi C."/>
            <person name="Dima B."/>
            <person name="Sanchez-Garcia M."/>
            <person name="Sanchez-Ramirez S."/>
            <person name="Szollosi G.J."/>
            <person name="Szarkandi J.G."/>
            <person name="Papp V."/>
            <person name="Albert L."/>
            <person name="Andreopoulos W."/>
            <person name="Angelini C."/>
            <person name="Antonin V."/>
            <person name="Barry K.W."/>
            <person name="Bougher N.L."/>
            <person name="Buchanan P."/>
            <person name="Buyck B."/>
            <person name="Bense V."/>
            <person name="Catcheside P."/>
            <person name="Chovatia M."/>
            <person name="Cooper J."/>
            <person name="Damon W."/>
            <person name="Desjardin D."/>
            <person name="Finy P."/>
            <person name="Geml J."/>
            <person name="Haridas S."/>
            <person name="Hughes K."/>
            <person name="Justo A."/>
            <person name="Karasinski D."/>
            <person name="Kautmanova I."/>
            <person name="Kiss B."/>
            <person name="Kocsube S."/>
            <person name="Kotiranta H."/>
            <person name="LaButti K.M."/>
            <person name="Lechner B.E."/>
            <person name="Liimatainen K."/>
            <person name="Lipzen A."/>
            <person name="Lukacs Z."/>
            <person name="Mihaltcheva S."/>
            <person name="Morgado L.N."/>
            <person name="Niskanen T."/>
            <person name="Noordeloos M.E."/>
            <person name="Ohm R.A."/>
            <person name="Ortiz-Santana B."/>
            <person name="Ovrebo C."/>
            <person name="Racz N."/>
            <person name="Riley R."/>
            <person name="Savchenko A."/>
            <person name="Shiryaev A."/>
            <person name="Soop K."/>
            <person name="Spirin V."/>
            <person name="Szebenyi C."/>
            <person name="Tomsovsky M."/>
            <person name="Tulloss R.E."/>
            <person name="Uehling J."/>
            <person name="Grigoriev I.V."/>
            <person name="Vagvolgyi C."/>
            <person name="Papp T."/>
            <person name="Martin F.M."/>
            <person name="Miettinen O."/>
            <person name="Hibbett D.S."/>
            <person name="Nagy L.G."/>
        </authorList>
    </citation>
    <scope>NUCLEOTIDE SEQUENCE [LARGE SCALE GENOMIC DNA]</scope>
    <source>
        <strain evidence="1 2">OMC1185</strain>
    </source>
</reference>
<dbReference type="STRING" id="5364.A0A5C3NIA1"/>
<evidence type="ECO:0000313" key="2">
    <source>
        <dbReference type="Proteomes" id="UP000305948"/>
    </source>
</evidence>
<dbReference type="EMBL" id="ML213503">
    <property type="protein sequence ID" value="TFK57659.1"/>
    <property type="molecule type" value="Genomic_DNA"/>
</dbReference>
<accession>A0A5C3NIA1</accession>
<organism evidence="1 2">
    <name type="scientific">Heliocybe sulcata</name>
    <dbReference type="NCBI Taxonomy" id="5364"/>
    <lineage>
        <taxon>Eukaryota</taxon>
        <taxon>Fungi</taxon>
        <taxon>Dikarya</taxon>
        <taxon>Basidiomycota</taxon>
        <taxon>Agaricomycotina</taxon>
        <taxon>Agaricomycetes</taxon>
        <taxon>Gloeophyllales</taxon>
        <taxon>Gloeophyllaceae</taxon>
        <taxon>Heliocybe</taxon>
    </lineage>
</organism>
<proteinExistence type="predicted"/>
<name>A0A5C3NIA1_9AGAM</name>
<protein>
    <submittedName>
        <fullName evidence="1">Uncharacterized protein</fullName>
    </submittedName>
</protein>